<evidence type="ECO:0000313" key="1">
    <source>
        <dbReference type="EMBL" id="AJT40544.1"/>
    </source>
</evidence>
<protein>
    <submittedName>
        <fullName evidence="1">Aminoglycoside resistance protein</fullName>
    </submittedName>
</protein>
<dbReference type="GO" id="GO:0019748">
    <property type="term" value="P:secondary metabolic process"/>
    <property type="evidence" value="ECO:0007669"/>
    <property type="project" value="InterPro"/>
</dbReference>
<name>A0A0D4BW64_9MICC</name>
<accession>A0A0D4BW64</accession>
<dbReference type="EMBL" id="CP011005">
    <property type="protein sequence ID" value="AJT40544.1"/>
    <property type="molecule type" value="Genomic_DNA"/>
</dbReference>
<dbReference type="HOGENOM" id="CLU_061172_2_1_11"/>
<dbReference type="SUPFAM" id="SSF56112">
    <property type="entry name" value="Protein kinase-like (PK-like)"/>
    <property type="match status" value="1"/>
</dbReference>
<dbReference type="InterPro" id="IPR006748">
    <property type="entry name" value="NH2Glyco/OHUrea_AB-resist_kin"/>
</dbReference>
<dbReference type="STRING" id="1618207.UM93_01495"/>
<dbReference type="InterPro" id="IPR011009">
    <property type="entry name" value="Kinase-like_dom_sf"/>
</dbReference>
<keyword evidence="2" id="KW-1185">Reference proteome</keyword>
<proteinExistence type="predicted"/>
<dbReference type="GO" id="GO:0016773">
    <property type="term" value="F:phosphotransferase activity, alcohol group as acceptor"/>
    <property type="evidence" value="ECO:0007669"/>
    <property type="project" value="InterPro"/>
</dbReference>
<dbReference type="Proteomes" id="UP000061839">
    <property type="component" value="Chromosome"/>
</dbReference>
<dbReference type="AlphaFoldDB" id="A0A0D4BW64"/>
<dbReference type="PATRIC" id="fig|1618207.4.peg.306"/>
<sequence length="332" mass="37744">MSVPIPEDLQRRYSNTAERRAWLARLPQLLHNAYHRWKVQPELAPGQQPWNGFTGIAVPVSADDGSAAVIKISFPYEDIAHEPDTLKLWQGRGAVRLLQHDRTDRAMLLERLDSDRWLQSAPLEQAISVWGTLVRKLSISPDQRPEWLSIPSLAEQTERWNDELPQRWKELAEPFPRWLLEAALEVCQTRGAVSRRESHDVLVHADLHGMNILARPGTSGWQADDFLAIDPQGMVGEAEFSVMPMLSNRLSDLPVQNPELGLLDRLNMLCEAAGLDVEVARQWTIAREVEDALWYASKRDHQRDLNRSLWLSSTLAGRTIQGLPHPHSLEIS</sequence>
<dbReference type="Pfam" id="PF04655">
    <property type="entry name" value="APH_6_hur"/>
    <property type="match status" value="1"/>
</dbReference>
<dbReference type="RefSeq" id="WP_045073231.1">
    <property type="nucleotide sequence ID" value="NZ_CP011005.1"/>
</dbReference>
<dbReference type="KEGG" id="ari:UM93_01495"/>
<evidence type="ECO:0000313" key="2">
    <source>
        <dbReference type="Proteomes" id="UP000061839"/>
    </source>
</evidence>
<gene>
    <name evidence="1" type="ORF">UM93_01495</name>
</gene>
<organism evidence="1 2">
    <name type="scientific">Psychromicrobium lacuslunae</name>
    <dbReference type="NCBI Taxonomy" id="1618207"/>
    <lineage>
        <taxon>Bacteria</taxon>
        <taxon>Bacillati</taxon>
        <taxon>Actinomycetota</taxon>
        <taxon>Actinomycetes</taxon>
        <taxon>Micrococcales</taxon>
        <taxon>Micrococcaceae</taxon>
        <taxon>Psychromicrobium</taxon>
    </lineage>
</organism>
<reference evidence="1 2" key="1">
    <citation type="journal article" date="2015" name="Genome Announc.">
        <title>Complete Genome Sequencing of Protease-Producing Novel Arthrobacter sp. Strain IHBB 11108 Using PacBio Single-Molecule Real-Time Sequencing Technology.</title>
        <authorList>
            <person name="Kiran S."/>
            <person name="Swarnkar M.K."/>
            <person name="Pal M."/>
            <person name="Thakur R."/>
            <person name="Tewari R."/>
            <person name="Singh A.K."/>
            <person name="Gulati A."/>
        </authorList>
    </citation>
    <scope>NUCLEOTIDE SEQUENCE [LARGE SCALE GENOMIC DNA]</scope>
    <source>
        <strain evidence="1 2">IHBB 11108</strain>
    </source>
</reference>
<dbReference type="OrthoDB" id="3638028at2"/>